<keyword evidence="3" id="KW-1185">Reference proteome</keyword>
<feature type="transmembrane region" description="Helical" evidence="1">
    <location>
        <begin position="64"/>
        <end position="83"/>
    </location>
</feature>
<dbReference type="PATRIC" id="fig|1224164.3.peg.171"/>
<dbReference type="KEGG" id="cvt:B843_00855"/>
<name>W5XX88_9CORY</name>
<accession>W5XX88</accession>
<dbReference type="PANTHER" id="PTHR37309:SF1">
    <property type="entry name" value="SLR0284 PROTEIN"/>
    <property type="match status" value="1"/>
</dbReference>
<dbReference type="RefSeq" id="WP_025251640.1">
    <property type="nucleotide sequence ID" value="NZ_CP004353.1"/>
</dbReference>
<dbReference type="InterPro" id="IPR007165">
    <property type="entry name" value="Phage_holin_4_2"/>
</dbReference>
<dbReference type="Proteomes" id="UP000019222">
    <property type="component" value="Chromosome"/>
</dbReference>
<sequence>MTGFLRLALNVVLTAVALYAVTLIVPGVSITPADNPWAFIWVALVFIAINTVVGPIARFFSFPITFLTLGLFGLVINALLFLLTDKVSTALGLGLSVEGFGAAFIGAIVMAIAMWIIDAVVALTGLRR</sequence>
<dbReference type="HOGENOM" id="CLU_120441_0_0_11"/>
<keyword evidence="1" id="KW-1133">Transmembrane helix</keyword>
<evidence type="ECO:0000313" key="2">
    <source>
        <dbReference type="EMBL" id="AHI21567.1"/>
    </source>
</evidence>
<dbReference type="eggNOG" id="COG1950">
    <property type="taxonomic scope" value="Bacteria"/>
</dbReference>
<dbReference type="PANTHER" id="PTHR37309">
    <property type="entry name" value="SLR0284 PROTEIN"/>
    <property type="match status" value="1"/>
</dbReference>
<keyword evidence="1" id="KW-0812">Transmembrane</keyword>
<dbReference type="EMBL" id="CP004353">
    <property type="protein sequence ID" value="AHI21567.1"/>
    <property type="molecule type" value="Genomic_DNA"/>
</dbReference>
<feature type="transmembrane region" description="Helical" evidence="1">
    <location>
        <begin position="7"/>
        <end position="25"/>
    </location>
</feature>
<feature type="transmembrane region" description="Helical" evidence="1">
    <location>
        <begin position="103"/>
        <end position="126"/>
    </location>
</feature>
<evidence type="ECO:0000313" key="3">
    <source>
        <dbReference type="Proteomes" id="UP000019222"/>
    </source>
</evidence>
<keyword evidence="1" id="KW-0472">Membrane</keyword>
<evidence type="ECO:0000256" key="1">
    <source>
        <dbReference type="SAM" id="Phobius"/>
    </source>
</evidence>
<proteinExistence type="predicted"/>
<dbReference type="AlphaFoldDB" id="W5XX88"/>
<dbReference type="STRING" id="1224164.B843_00855"/>
<evidence type="ECO:0008006" key="4">
    <source>
        <dbReference type="Google" id="ProtNLM"/>
    </source>
</evidence>
<gene>
    <name evidence="2" type="ORF">B843_00855</name>
</gene>
<protein>
    <recommendedName>
        <fullName evidence="4">Phage holin family protein</fullName>
    </recommendedName>
</protein>
<feature type="transmembrane region" description="Helical" evidence="1">
    <location>
        <begin position="37"/>
        <end position="57"/>
    </location>
</feature>
<reference evidence="2 3" key="1">
    <citation type="submission" date="2013-02" db="EMBL/GenBank/DDBJ databases">
        <title>The complete genome sequence of Corynebacterium vitaeruminis DSM 20294.</title>
        <authorList>
            <person name="Ruckert C."/>
            <person name="Albersmeier A."/>
            <person name="Kalinowski J."/>
        </authorList>
    </citation>
    <scope>NUCLEOTIDE SEQUENCE [LARGE SCALE GENOMIC DNA]</scope>
    <source>
        <strain evidence="3">ATCC 10234</strain>
    </source>
</reference>
<dbReference type="Pfam" id="PF04020">
    <property type="entry name" value="Phage_holin_4_2"/>
    <property type="match status" value="1"/>
</dbReference>
<organism evidence="2 3">
    <name type="scientific">Corynebacterium vitaeruminis DSM 20294</name>
    <dbReference type="NCBI Taxonomy" id="1224164"/>
    <lineage>
        <taxon>Bacteria</taxon>
        <taxon>Bacillati</taxon>
        <taxon>Actinomycetota</taxon>
        <taxon>Actinomycetes</taxon>
        <taxon>Mycobacteriales</taxon>
        <taxon>Corynebacteriaceae</taxon>
        <taxon>Corynebacterium</taxon>
    </lineage>
</organism>